<organism evidence="2 3">
    <name type="scientific">Geothrix oryzae</name>
    <dbReference type="NCBI Taxonomy" id="2927975"/>
    <lineage>
        <taxon>Bacteria</taxon>
        <taxon>Pseudomonadati</taxon>
        <taxon>Acidobacteriota</taxon>
        <taxon>Holophagae</taxon>
        <taxon>Holophagales</taxon>
        <taxon>Holophagaceae</taxon>
        <taxon>Geothrix</taxon>
    </lineage>
</organism>
<feature type="transmembrane region" description="Helical" evidence="1">
    <location>
        <begin position="25"/>
        <end position="44"/>
    </location>
</feature>
<gene>
    <name evidence="2" type="ORF">GETHOR_06420</name>
</gene>
<evidence type="ECO:0000256" key="1">
    <source>
        <dbReference type="SAM" id="Phobius"/>
    </source>
</evidence>
<proteinExistence type="predicted"/>
<sequence>MTTHAHHHPHTHLPLRFFPVEHPYAGDWLLVAAGTLAALLLWYWNS</sequence>
<protein>
    <submittedName>
        <fullName evidence="2">Uncharacterized protein</fullName>
    </submittedName>
</protein>
<keyword evidence="1" id="KW-0812">Transmembrane</keyword>
<accession>A0ABN6UUV8</accession>
<keyword evidence="1" id="KW-1133">Transmembrane helix</keyword>
<evidence type="ECO:0000313" key="3">
    <source>
        <dbReference type="Proteomes" id="UP001242010"/>
    </source>
</evidence>
<dbReference type="EMBL" id="AP027079">
    <property type="protein sequence ID" value="BDU68541.1"/>
    <property type="molecule type" value="Genomic_DNA"/>
</dbReference>
<keyword evidence="1" id="KW-0472">Membrane</keyword>
<reference evidence="3" key="1">
    <citation type="journal article" date="2023" name="Int. J. Syst. Evol. Microbiol.">
        <title>Mesoterricola silvestris gen. nov., sp. nov., Mesoterricola sediminis sp. nov., Geothrix oryzae sp. nov., Geothrix edaphica sp. nov., Geothrix rubra sp. nov., and Geothrix limicola sp. nov., six novel members of Acidobacteriota isolated from soils.</title>
        <authorList>
            <person name="Itoh H."/>
            <person name="Sugisawa Y."/>
            <person name="Mise K."/>
            <person name="Xu Z."/>
            <person name="Kuniyasu M."/>
            <person name="Ushijima N."/>
            <person name="Kawano K."/>
            <person name="Kobayashi E."/>
            <person name="Shiratori Y."/>
            <person name="Masuda Y."/>
            <person name="Senoo K."/>
        </authorList>
    </citation>
    <scope>NUCLEOTIDE SEQUENCE [LARGE SCALE GENOMIC DNA]</scope>
    <source>
        <strain evidence="3">Red222</strain>
    </source>
</reference>
<dbReference type="Proteomes" id="UP001242010">
    <property type="component" value="Chromosome"/>
</dbReference>
<keyword evidence="3" id="KW-1185">Reference proteome</keyword>
<name>A0ABN6UUV8_9BACT</name>
<evidence type="ECO:0000313" key="2">
    <source>
        <dbReference type="EMBL" id="BDU68541.1"/>
    </source>
</evidence>
<dbReference type="RefSeq" id="WP_286355178.1">
    <property type="nucleotide sequence ID" value="NZ_AP027079.1"/>
</dbReference>